<evidence type="ECO:0000313" key="8">
    <source>
        <dbReference type="Proteomes" id="UP000008467"/>
    </source>
</evidence>
<evidence type="ECO:0000313" key="7">
    <source>
        <dbReference type="EMBL" id="ADZ81923.1"/>
    </source>
</evidence>
<sequence length="217" mass="25676">MIGRVDIVEEGLIYLQDIKLWIYKVLSMGTKFIKEKSLMEPDSSYTEHREATLGSQNQETPELSRIIKLYGDSILRVSYSYLRSMSDAEDILQDTLIQLLRYKPAFVSTEHEKAWLLKVAINLSKNKLKSAWFKKTQPLTKEEFPEPLSEELSYVWEAVSQLPIQYREVIHLFYEEDYTTAEISKLLEKKEVTVRSMLYRARKRLKEILKEDYDFED</sequence>
<keyword evidence="3" id="KW-0731">Sigma factor</keyword>
<dbReference type="STRING" id="642492.Clole_0166"/>
<dbReference type="GO" id="GO:0003677">
    <property type="term" value="F:DNA binding"/>
    <property type="evidence" value="ECO:0007669"/>
    <property type="project" value="InterPro"/>
</dbReference>
<dbReference type="Pfam" id="PF08281">
    <property type="entry name" value="Sigma70_r4_2"/>
    <property type="match status" value="1"/>
</dbReference>
<evidence type="ECO:0000256" key="4">
    <source>
        <dbReference type="ARBA" id="ARBA00023163"/>
    </source>
</evidence>
<dbReference type="SUPFAM" id="SSF88946">
    <property type="entry name" value="Sigma2 domain of RNA polymerase sigma factors"/>
    <property type="match status" value="1"/>
</dbReference>
<dbReference type="CDD" id="cd06171">
    <property type="entry name" value="Sigma70_r4"/>
    <property type="match status" value="1"/>
</dbReference>
<dbReference type="KEGG" id="cle:Clole_0166"/>
<dbReference type="GO" id="GO:0006352">
    <property type="term" value="P:DNA-templated transcription initiation"/>
    <property type="evidence" value="ECO:0007669"/>
    <property type="project" value="InterPro"/>
</dbReference>
<dbReference type="HOGENOM" id="CLU_047691_3_1_9"/>
<dbReference type="InterPro" id="IPR007627">
    <property type="entry name" value="RNA_pol_sigma70_r2"/>
</dbReference>
<feature type="domain" description="RNA polymerase sigma-70 region 2" evidence="5">
    <location>
        <begin position="67"/>
        <end position="132"/>
    </location>
</feature>
<protein>
    <submittedName>
        <fullName evidence="7">RNA polymerase, sigma-24 subunit, ECF subfamily</fullName>
    </submittedName>
</protein>
<evidence type="ECO:0000256" key="1">
    <source>
        <dbReference type="ARBA" id="ARBA00010641"/>
    </source>
</evidence>
<reference evidence="7 8" key="1">
    <citation type="journal article" date="2011" name="J. Bacteriol.">
        <title>Complete genome sequence of the cellulose-degrading bacterium Cellulosilyticum lentocellum.</title>
        <authorList>
            <consortium name="US DOE Joint Genome Institute"/>
            <person name="Miller D.A."/>
            <person name="Suen G."/>
            <person name="Bruce D."/>
            <person name="Copeland A."/>
            <person name="Cheng J.F."/>
            <person name="Detter C."/>
            <person name="Goodwin L.A."/>
            <person name="Han C.S."/>
            <person name="Hauser L.J."/>
            <person name="Land M.L."/>
            <person name="Lapidus A."/>
            <person name="Lucas S."/>
            <person name="Meincke L."/>
            <person name="Pitluck S."/>
            <person name="Tapia R."/>
            <person name="Teshima H."/>
            <person name="Woyke T."/>
            <person name="Fox B.G."/>
            <person name="Angert E.R."/>
            <person name="Currie C.R."/>
        </authorList>
    </citation>
    <scope>NUCLEOTIDE SEQUENCE [LARGE SCALE GENOMIC DNA]</scope>
    <source>
        <strain evidence="8">ATCC 49066 / DSM 5427 / NCIMB 11756 / RHM5</strain>
    </source>
</reference>
<dbReference type="SUPFAM" id="SSF88659">
    <property type="entry name" value="Sigma3 and sigma4 domains of RNA polymerase sigma factors"/>
    <property type="match status" value="1"/>
</dbReference>
<comment type="similarity">
    <text evidence="1">Belongs to the sigma-70 factor family. ECF subfamily.</text>
</comment>
<evidence type="ECO:0000259" key="5">
    <source>
        <dbReference type="Pfam" id="PF04542"/>
    </source>
</evidence>
<dbReference type="RefSeq" id="WP_013655224.1">
    <property type="nucleotide sequence ID" value="NC_015275.1"/>
</dbReference>
<dbReference type="InterPro" id="IPR013325">
    <property type="entry name" value="RNA_pol_sigma_r2"/>
</dbReference>
<dbReference type="InterPro" id="IPR013249">
    <property type="entry name" value="RNA_pol_sigma70_r4_t2"/>
</dbReference>
<keyword evidence="8" id="KW-1185">Reference proteome</keyword>
<dbReference type="Gene3D" id="1.10.10.10">
    <property type="entry name" value="Winged helix-like DNA-binding domain superfamily/Winged helix DNA-binding domain"/>
    <property type="match status" value="1"/>
</dbReference>
<name>F2JHX9_CELLD</name>
<organism evidence="7 8">
    <name type="scientific">Cellulosilyticum lentocellum (strain ATCC 49066 / DSM 5427 / NCIMB 11756 / RHM5)</name>
    <name type="common">Clostridium lentocellum</name>
    <dbReference type="NCBI Taxonomy" id="642492"/>
    <lineage>
        <taxon>Bacteria</taxon>
        <taxon>Bacillati</taxon>
        <taxon>Bacillota</taxon>
        <taxon>Clostridia</taxon>
        <taxon>Lachnospirales</taxon>
        <taxon>Cellulosilyticaceae</taxon>
        <taxon>Cellulosilyticum</taxon>
    </lineage>
</organism>
<feature type="domain" description="RNA polymerase sigma factor 70 region 4 type 2" evidence="6">
    <location>
        <begin position="154"/>
        <end position="205"/>
    </location>
</feature>
<dbReference type="InterPro" id="IPR013324">
    <property type="entry name" value="RNA_pol_sigma_r3/r4-like"/>
</dbReference>
<dbReference type="EMBL" id="CP002582">
    <property type="protein sequence ID" value="ADZ81923.1"/>
    <property type="molecule type" value="Genomic_DNA"/>
</dbReference>
<evidence type="ECO:0000256" key="2">
    <source>
        <dbReference type="ARBA" id="ARBA00023015"/>
    </source>
</evidence>
<dbReference type="Gene3D" id="1.10.1740.10">
    <property type="match status" value="1"/>
</dbReference>
<dbReference type="AlphaFoldDB" id="F2JHX9"/>
<proteinExistence type="inferred from homology"/>
<dbReference type="Proteomes" id="UP000008467">
    <property type="component" value="Chromosome"/>
</dbReference>
<dbReference type="InterPro" id="IPR014284">
    <property type="entry name" value="RNA_pol_sigma-70_dom"/>
</dbReference>
<evidence type="ECO:0000256" key="3">
    <source>
        <dbReference type="ARBA" id="ARBA00023082"/>
    </source>
</evidence>
<dbReference type="PANTHER" id="PTHR43133:SF51">
    <property type="entry name" value="RNA POLYMERASE SIGMA FACTOR"/>
    <property type="match status" value="1"/>
</dbReference>
<dbReference type="eggNOG" id="COG1595">
    <property type="taxonomic scope" value="Bacteria"/>
</dbReference>
<evidence type="ECO:0000259" key="6">
    <source>
        <dbReference type="Pfam" id="PF08281"/>
    </source>
</evidence>
<dbReference type="PANTHER" id="PTHR43133">
    <property type="entry name" value="RNA POLYMERASE ECF-TYPE SIGMA FACTO"/>
    <property type="match status" value="1"/>
</dbReference>
<dbReference type="GO" id="GO:0016987">
    <property type="term" value="F:sigma factor activity"/>
    <property type="evidence" value="ECO:0007669"/>
    <property type="project" value="UniProtKB-KW"/>
</dbReference>
<dbReference type="InterPro" id="IPR039425">
    <property type="entry name" value="RNA_pol_sigma-70-like"/>
</dbReference>
<keyword evidence="2" id="KW-0805">Transcription regulation</keyword>
<accession>F2JHX9</accession>
<gene>
    <name evidence="7" type="ordered locus">Clole_0166</name>
</gene>
<keyword evidence="4" id="KW-0804">Transcription</keyword>
<dbReference type="NCBIfam" id="TIGR02937">
    <property type="entry name" value="sigma70-ECF"/>
    <property type="match status" value="1"/>
</dbReference>
<dbReference type="InterPro" id="IPR036388">
    <property type="entry name" value="WH-like_DNA-bd_sf"/>
</dbReference>
<dbReference type="Pfam" id="PF04542">
    <property type="entry name" value="Sigma70_r2"/>
    <property type="match status" value="1"/>
</dbReference>